<dbReference type="GO" id="GO:0016989">
    <property type="term" value="F:sigma factor antagonist activity"/>
    <property type="evidence" value="ECO:0007669"/>
    <property type="project" value="TreeGrafter"/>
</dbReference>
<reference evidence="4 6" key="2">
    <citation type="submission" date="2020-03" db="EMBL/GenBank/DDBJ databases">
        <title>Genomic Encyclopedia of Type Strains, Phase IV (KMG-IV): sequencing the most valuable type-strain genomes for metagenomic binning, comparative biology and taxonomic classification.</title>
        <authorList>
            <person name="Goeker M."/>
        </authorList>
    </citation>
    <scope>NUCLEOTIDE SEQUENCE [LARGE SCALE GENOMIC DNA]</scope>
    <source>
        <strain evidence="4 6">DSM 105722</strain>
    </source>
</reference>
<dbReference type="Pfam" id="PF16344">
    <property type="entry name" value="FecR_C"/>
    <property type="match status" value="1"/>
</dbReference>
<evidence type="ECO:0000259" key="2">
    <source>
        <dbReference type="Pfam" id="PF04773"/>
    </source>
</evidence>
<evidence type="ECO:0000256" key="1">
    <source>
        <dbReference type="SAM" id="Phobius"/>
    </source>
</evidence>
<feature type="domain" description="FecR protein" evidence="2">
    <location>
        <begin position="168"/>
        <end position="261"/>
    </location>
</feature>
<dbReference type="GeneID" id="86892940"/>
<evidence type="ECO:0000313" key="5">
    <source>
        <dbReference type="EMBL" id="WOF13773.1"/>
    </source>
</evidence>
<protein>
    <submittedName>
        <fullName evidence="5">DUF4974 domain-containing protein</fullName>
    </submittedName>
    <submittedName>
        <fullName evidence="4">Ferric-dicitrate binding protein FerR (Iron transport regulator)</fullName>
    </submittedName>
</protein>
<keyword evidence="7" id="KW-1185">Reference proteome</keyword>
<sequence>MEWEDIDRKAQRELLQMIKEATEDEEKEEMSEVEKHRLFFVDDLENEWKKRRKYDYKKAFGKIRRARYQRIGLRLGAAACMLGVMLGSVWMLRVYNEDVEAHLTEGRREDSLQVVLRMSDGKQVVLNGQDSVSLREDTWKIQVNKGKVDYSTQQQVSMDKKVKYNVLSVPVGGGYQVILADGTCVHLNAGSELKFPVTFSDSTREVYLKGEAFFDVVKDTEHPFVVKVGSMSVKVLGTRFNINAHRVDGVYETTLVDGKVEVSDRAVTKRVILFPNQQARLKDGHLSVYDVDVSLYTSWVDGKFYFEKESLQEIAAQLERWYGMHFFFVSEKLKQEKFTGVVLKNYTIEQILSIIEKTTNVKFSVEGQTVVVN</sequence>
<dbReference type="Proteomes" id="UP000576368">
    <property type="component" value="Unassembled WGS sequence"/>
</dbReference>
<dbReference type="PANTHER" id="PTHR30273">
    <property type="entry name" value="PERIPLASMIC SIGNAL SENSOR AND SIGMA FACTOR ACTIVATOR FECR-RELATED"/>
    <property type="match status" value="1"/>
</dbReference>
<proteinExistence type="predicted"/>
<dbReference type="Gene3D" id="3.55.50.30">
    <property type="match status" value="1"/>
</dbReference>
<dbReference type="PIRSF" id="PIRSF018266">
    <property type="entry name" value="FecR"/>
    <property type="match status" value="1"/>
</dbReference>
<dbReference type="Proteomes" id="UP001302374">
    <property type="component" value="Chromosome"/>
</dbReference>
<organism evidence="4 6">
    <name type="scientific">Butyricimonas paravirosa</name>
    <dbReference type="NCBI Taxonomy" id="1472417"/>
    <lineage>
        <taxon>Bacteria</taxon>
        <taxon>Pseudomonadati</taxon>
        <taxon>Bacteroidota</taxon>
        <taxon>Bacteroidia</taxon>
        <taxon>Bacteroidales</taxon>
        <taxon>Odoribacteraceae</taxon>
        <taxon>Butyricimonas</taxon>
    </lineage>
</organism>
<dbReference type="InterPro" id="IPR032508">
    <property type="entry name" value="FecR_C"/>
</dbReference>
<keyword evidence="1" id="KW-1133">Transmembrane helix</keyword>
<dbReference type="InterPro" id="IPR012373">
    <property type="entry name" value="Ferrdict_sens_TM"/>
</dbReference>
<evidence type="ECO:0000313" key="6">
    <source>
        <dbReference type="Proteomes" id="UP000576368"/>
    </source>
</evidence>
<dbReference type="InterPro" id="IPR006860">
    <property type="entry name" value="FecR"/>
</dbReference>
<evidence type="ECO:0000313" key="4">
    <source>
        <dbReference type="EMBL" id="NJC17145.1"/>
    </source>
</evidence>
<gene>
    <name evidence="5" type="ORF">F1644_16555</name>
    <name evidence="4" type="ORF">GGR15_000750</name>
</gene>
<dbReference type="Pfam" id="PF04773">
    <property type="entry name" value="FecR"/>
    <property type="match status" value="1"/>
</dbReference>
<dbReference type="RefSeq" id="WP_168044146.1">
    <property type="nucleotide sequence ID" value="NZ_BMPA01000002.1"/>
</dbReference>
<dbReference type="Gene3D" id="2.60.120.1440">
    <property type="match status" value="1"/>
</dbReference>
<evidence type="ECO:0000259" key="3">
    <source>
        <dbReference type="Pfam" id="PF16344"/>
    </source>
</evidence>
<accession>A0A7X6BHS5</accession>
<keyword evidence="1" id="KW-0472">Membrane</keyword>
<dbReference type="PANTHER" id="PTHR30273:SF2">
    <property type="entry name" value="PROTEIN FECR"/>
    <property type="match status" value="1"/>
</dbReference>
<keyword evidence="1" id="KW-0812">Transmembrane</keyword>
<reference evidence="5 7" key="1">
    <citation type="submission" date="2019-09" db="EMBL/GenBank/DDBJ databases">
        <title>Butyricimonas paravirosa DSM 105722 (=214-4 = JCM 18677 = CCUG 65563).</title>
        <authorList>
            <person name="Le Roy T."/>
            <person name="Cani P.D."/>
        </authorList>
    </citation>
    <scope>NUCLEOTIDE SEQUENCE [LARGE SCALE GENOMIC DNA]</scope>
    <source>
        <strain evidence="5 7">DSM 105722</strain>
    </source>
</reference>
<feature type="domain" description="Protein FecR C-terminal" evidence="3">
    <location>
        <begin position="303"/>
        <end position="372"/>
    </location>
</feature>
<dbReference type="EMBL" id="JAATLI010000002">
    <property type="protein sequence ID" value="NJC17145.1"/>
    <property type="molecule type" value="Genomic_DNA"/>
</dbReference>
<evidence type="ECO:0000313" key="7">
    <source>
        <dbReference type="Proteomes" id="UP001302374"/>
    </source>
</evidence>
<feature type="transmembrane region" description="Helical" evidence="1">
    <location>
        <begin position="71"/>
        <end position="92"/>
    </location>
</feature>
<dbReference type="AlphaFoldDB" id="A0A7X6BHS5"/>
<dbReference type="EMBL" id="CP043839">
    <property type="protein sequence ID" value="WOF13773.1"/>
    <property type="molecule type" value="Genomic_DNA"/>
</dbReference>
<name>A0A7X6BHS5_9BACT</name>